<name>A0A951PYP1_9NOST</name>
<dbReference type="InterPro" id="IPR040871">
    <property type="entry name" value="HopA1"/>
</dbReference>
<evidence type="ECO:0000313" key="2">
    <source>
        <dbReference type="Proteomes" id="UP000715781"/>
    </source>
</evidence>
<sequence>MLNSAVQQPLTSLFDIASNIQIEPNFCIHHPNYQPFALPTKIADRFQQNSADLQRKYLNLLLRNFLYGIYYNGSLQNVLAVNAKNANHLPHQNIENNSTLGIDGEFYERLHNCNHGTGYFDPSWEVLRREPDGTMAVTKGGLTLYIEPECHLKPKSQTAKAGELVAIWMPKNRLQNGCYLAVSNFGQERQGNPDADLGIGRIFFNITPFGAIALMDSLTLELNAAAIPFSFQVLYNPSAYGRYDSGVLYFERSDYPAIRKILQAAYADHESHFNSEIPLFTKFLAPGLSLAEEPIKKFAAQESFGMNRCQIVANALLEAWQKGRNALDERMKTIDRHFARHLIDVQRPYLNPNSEDIYYPLN</sequence>
<gene>
    <name evidence="1" type="ORF">KME32_09970</name>
</gene>
<reference evidence="1" key="2">
    <citation type="journal article" date="2022" name="Microbiol. Resour. Announc.">
        <title>Metagenome Sequencing to Explore Phylogenomics of Terrestrial Cyanobacteria.</title>
        <authorList>
            <person name="Ward R.D."/>
            <person name="Stajich J.E."/>
            <person name="Johansen J.R."/>
            <person name="Huntemann M."/>
            <person name="Clum A."/>
            <person name="Foster B."/>
            <person name="Foster B."/>
            <person name="Roux S."/>
            <person name="Palaniappan K."/>
            <person name="Varghese N."/>
            <person name="Mukherjee S."/>
            <person name="Reddy T.B.K."/>
            <person name="Daum C."/>
            <person name="Copeland A."/>
            <person name="Chen I.A."/>
            <person name="Ivanova N.N."/>
            <person name="Kyrpides N.C."/>
            <person name="Shapiro N."/>
            <person name="Eloe-Fadrosh E.A."/>
            <person name="Pietrasiak N."/>
        </authorList>
    </citation>
    <scope>NUCLEOTIDE SEQUENCE</scope>
    <source>
        <strain evidence="1">JT2-VF2</strain>
    </source>
</reference>
<comment type="caution">
    <text evidence="1">The sequence shown here is derived from an EMBL/GenBank/DDBJ whole genome shotgun (WGS) entry which is preliminary data.</text>
</comment>
<proteinExistence type="predicted"/>
<evidence type="ECO:0000313" key="1">
    <source>
        <dbReference type="EMBL" id="MBW4561465.1"/>
    </source>
</evidence>
<dbReference type="AlphaFoldDB" id="A0A951PYP1"/>
<accession>A0A951PYP1</accession>
<protein>
    <submittedName>
        <fullName evidence="1">Uncharacterized protein</fullName>
    </submittedName>
</protein>
<dbReference type="EMBL" id="JAHHHN010000004">
    <property type="protein sequence ID" value="MBW4561465.1"/>
    <property type="molecule type" value="Genomic_DNA"/>
</dbReference>
<dbReference type="Proteomes" id="UP000715781">
    <property type="component" value="Unassembled WGS sequence"/>
</dbReference>
<reference evidence="1" key="1">
    <citation type="submission" date="2021-05" db="EMBL/GenBank/DDBJ databases">
        <authorList>
            <person name="Pietrasiak N."/>
            <person name="Ward R."/>
            <person name="Stajich J.E."/>
            <person name="Kurbessoian T."/>
        </authorList>
    </citation>
    <scope>NUCLEOTIDE SEQUENCE</scope>
    <source>
        <strain evidence="1">JT2-VF2</strain>
    </source>
</reference>
<dbReference type="Pfam" id="PF17914">
    <property type="entry name" value="HopA1"/>
    <property type="match status" value="1"/>
</dbReference>
<organism evidence="1 2">
    <name type="scientific">Mojavia pulchra JT2-VF2</name>
    <dbReference type="NCBI Taxonomy" id="287848"/>
    <lineage>
        <taxon>Bacteria</taxon>
        <taxon>Bacillati</taxon>
        <taxon>Cyanobacteriota</taxon>
        <taxon>Cyanophyceae</taxon>
        <taxon>Nostocales</taxon>
        <taxon>Nostocaceae</taxon>
    </lineage>
</organism>